<sequence length="335" mass="36989">MTGVLQNMRNHGRWCANPEAGSNTDIAFAWAMLLADATGIKVVHNKPIEARVLWFIGRDLTTPAPSLPVLPNFLVIPRNSCDLKQASKFLDDGQRPCKDCRGLVAGSLRISLRAECGTRDIGEKDGRRRKTTRQGERCVRGVNGREDVKPVHASSISAESNDEHVTRNEIISLSSPPTLVLEASVAERLVCSPPTKSNRALSPAGDRARWNQHVEIVPDDAADLRLFSGISRFFRPFILALLNTHLNHPHRLPRPRWGRDGAMLRLLAFHEKELRSNPGRAAPDFRVWESCRTMPLVSGSSRESPVSPALAFRLCSIPHLDSSSSALNTSLLRAA</sequence>
<dbReference type="Proteomes" id="UP001159363">
    <property type="component" value="Chromosome X"/>
</dbReference>
<name>A0ABQ9HP86_9NEOP</name>
<keyword evidence="2" id="KW-1185">Reference proteome</keyword>
<accession>A0ABQ9HP86</accession>
<evidence type="ECO:0000313" key="1">
    <source>
        <dbReference type="EMBL" id="KAJ8885954.1"/>
    </source>
</evidence>
<organism evidence="1 2">
    <name type="scientific">Dryococelus australis</name>
    <dbReference type="NCBI Taxonomy" id="614101"/>
    <lineage>
        <taxon>Eukaryota</taxon>
        <taxon>Metazoa</taxon>
        <taxon>Ecdysozoa</taxon>
        <taxon>Arthropoda</taxon>
        <taxon>Hexapoda</taxon>
        <taxon>Insecta</taxon>
        <taxon>Pterygota</taxon>
        <taxon>Neoptera</taxon>
        <taxon>Polyneoptera</taxon>
        <taxon>Phasmatodea</taxon>
        <taxon>Verophasmatodea</taxon>
        <taxon>Anareolatae</taxon>
        <taxon>Phasmatidae</taxon>
        <taxon>Eurycanthinae</taxon>
        <taxon>Dryococelus</taxon>
    </lineage>
</organism>
<proteinExistence type="predicted"/>
<gene>
    <name evidence="1" type="ORF">PR048_012160</name>
</gene>
<reference evidence="1 2" key="1">
    <citation type="submission" date="2023-02" db="EMBL/GenBank/DDBJ databases">
        <title>LHISI_Scaffold_Assembly.</title>
        <authorList>
            <person name="Stuart O.P."/>
            <person name="Cleave R."/>
            <person name="Magrath M.J.L."/>
            <person name="Mikheyev A.S."/>
        </authorList>
    </citation>
    <scope>NUCLEOTIDE SEQUENCE [LARGE SCALE GENOMIC DNA]</scope>
    <source>
        <strain evidence="1">Daus_M_001</strain>
        <tissue evidence="1">Leg muscle</tissue>
    </source>
</reference>
<comment type="caution">
    <text evidence="1">The sequence shown here is derived from an EMBL/GenBank/DDBJ whole genome shotgun (WGS) entry which is preliminary data.</text>
</comment>
<evidence type="ECO:0000313" key="2">
    <source>
        <dbReference type="Proteomes" id="UP001159363"/>
    </source>
</evidence>
<protein>
    <submittedName>
        <fullName evidence="1">Uncharacterized protein</fullName>
    </submittedName>
</protein>
<dbReference type="EMBL" id="JARBHB010000004">
    <property type="protein sequence ID" value="KAJ8885954.1"/>
    <property type="molecule type" value="Genomic_DNA"/>
</dbReference>